<name>A0AAU9D045_9GAMM</name>
<feature type="transmembrane region" description="Helical" evidence="6">
    <location>
        <begin position="200"/>
        <end position="221"/>
    </location>
</feature>
<evidence type="ECO:0000256" key="4">
    <source>
        <dbReference type="ARBA" id="ARBA00022989"/>
    </source>
</evidence>
<keyword evidence="3 6" id="KW-0812">Transmembrane</keyword>
<dbReference type="Proteomes" id="UP001321450">
    <property type="component" value="Chromosome"/>
</dbReference>
<organism evidence="7 8">
    <name type="scientific">Methylomarinovum tepidoasis</name>
    <dbReference type="NCBI Taxonomy" id="2840183"/>
    <lineage>
        <taxon>Bacteria</taxon>
        <taxon>Pseudomonadati</taxon>
        <taxon>Pseudomonadota</taxon>
        <taxon>Gammaproteobacteria</taxon>
        <taxon>Methylococcales</taxon>
        <taxon>Methylothermaceae</taxon>
        <taxon>Methylomarinovum</taxon>
    </lineage>
</organism>
<feature type="transmembrane region" description="Helical" evidence="6">
    <location>
        <begin position="113"/>
        <end position="130"/>
    </location>
</feature>
<feature type="transmembrane region" description="Helical" evidence="6">
    <location>
        <begin position="227"/>
        <end position="247"/>
    </location>
</feature>
<dbReference type="GO" id="GO:0005886">
    <property type="term" value="C:plasma membrane"/>
    <property type="evidence" value="ECO:0007669"/>
    <property type="project" value="UniProtKB-SubCell"/>
</dbReference>
<keyword evidence="8" id="KW-1185">Reference proteome</keyword>
<keyword evidence="4 6" id="KW-1133">Transmembrane helix</keyword>
<keyword evidence="6" id="KW-1003">Cell membrane</keyword>
<evidence type="ECO:0000256" key="2">
    <source>
        <dbReference type="ARBA" id="ARBA00009142"/>
    </source>
</evidence>
<dbReference type="AlphaFoldDB" id="A0AAU9D045"/>
<dbReference type="Pfam" id="PF01925">
    <property type="entry name" value="TauE"/>
    <property type="match status" value="1"/>
</dbReference>
<keyword evidence="5 6" id="KW-0472">Membrane</keyword>
<dbReference type="EMBL" id="AP024718">
    <property type="protein sequence ID" value="BCX89684.1"/>
    <property type="molecule type" value="Genomic_DNA"/>
</dbReference>
<proteinExistence type="inferred from homology"/>
<evidence type="ECO:0000256" key="5">
    <source>
        <dbReference type="ARBA" id="ARBA00023136"/>
    </source>
</evidence>
<feature type="transmembrane region" description="Helical" evidence="6">
    <location>
        <begin position="12"/>
        <end position="34"/>
    </location>
</feature>
<gene>
    <name evidence="7" type="ORF">MIN45_P2057</name>
</gene>
<comment type="similarity">
    <text evidence="2 6">Belongs to the 4-toluene sulfonate uptake permease (TSUP) (TC 2.A.102) family.</text>
</comment>
<dbReference type="InterPro" id="IPR002781">
    <property type="entry name" value="TM_pro_TauE-like"/>
</dbReference>
<dbReference type="KEGG" id="meiy:MIN45_P2057"/>
<evidence type="ECO:0000313" key="8">
    <source>
        <dbReference type="Proteomes" id="UP001321450"/>
    </source>
</evidence>
<evidence type="ECO:0000313" key="7">
    <source>
        <dbReference type="EMBL" id="BCX89684.1"/>
    </source>
</evidence>
<reference evidence="8" key="1">
    <citation type="journal article" date="2024" name="Int. J. Syst. Evol. Microbiol.">
        <title>Methylomarinovum tepidoasis sp. nov., a moderately thermophilic methanotroph of the family Methylothermaceae isolated from a deep-sea hydrothermal field.</title>
        <authorList>
            <person name="Hirayama H."/>
            <person name="Takaki Y."/>
            <person name="Abe M."/>
            <person name="Miyazaki M."/>
            <person name="Uematsu K."/>
            <person name="Matsui Y."/>
            <person name="Takai K."/>
        </authorList>
    </citation>
    <scope>NUCLEOTIDE SEQUENCE [LARGE SCALE GENOMIC DNA]</scope>
    <source>
        <strain evidence="8">IN45</strain>
    </source>
</reference>
<dbReference type="RefSeq" id="WP_286292106.1">
    <property type="nucleotide sequence ID" value="NZ_AP024718.1"/>
</dbReference>
<dbReference type="InterPro" id="IPR051598">
    <property type="entry name" value="TSUP/Inactive_protease-like"/>
</dbReference>
<comment type="subcellular location">
    <subcellularLocation>
        <location evidence="6">Cell membrane</location>
        <topology evidence="6">Multi-pass membrane protein</topology>
    </subcellularLocation>
    <subcellularLocation>
        <location evidence="1">Membrane</location>
        <topology evidence="1">Multi-pass membrane protein</topology>
    </subcellularLocation>
</comment>
<feature type="transmembrane region" description="Helical" evidence="6">
    <location>
        <begin position="88"/>
        <end position="107"/>
    </location>
</feature>
<sequence>MSLAELLHFLGTPPVCSWLLLWCLLFFVAIFFSMLGQGGGTLYTPIQVLFGIDFHVAATTSLFLIMVTSLSATLVYRRANKVDWPLALVLESVTTLGGFVGGVGSAWFSGRVLSWLFAGVVAFAAVFMIRQWQPRPRPVSRPKWYLWRRRYDGHVFAVNLLLALPVSFLAGMVSGMVGVGGGIMKVPLMVLLLGIPMDIAVGTSALMVGVTAAGGFAGHLVAGHWDWHLSLMLALAVFLGGQIGARRALKLDRVRMKRLFGWFLLAIAVVMVVRNGGVADLVQLLEGLRQMLSQAPGAGIVICL</sequence>
<evidence type="ECO:0000256" key="3">
    <source>
        <dbReference type="ARBA" id="ARBA00022692"/>
    </source>
</evidence>
<evidence type="ECO:0000256" key="1">
    <source>
        <dbReference type="ARBA" id="ARBA00004141"/>
    </source>
</evidence>
<dbReference type="PANTHER" id="PTHR43701">
    <property type="entry name" value="MEMBRANE TRANSPORTER PROTEIN MJ0441-RELATED"/>
    <property type="match status" value="1"/>
</dbReference>
<feature type="transmembrane region" description="Helical" evidence="6">
    <location>
        <begin position="259"/>
        <end position="277"/>
    </location>
</feature>
<evidence type="ECO:0000256" key="6">
    <source>
        <dbReference type="RuleBase" id="RU363041"/>
    </source>
</evidence>
<feature type="transmembrane region" description="Helical" evidence="6">
    <location>
        <begin position="54"/>
        <end position="76"/>
    </location>
</feature>
<accession>A0AAU9D045</accession>
<dbReference type="PANTHER" id="PTHR43701:SF2">
    <property type="entry name" value="MEMBRANE TRANSPORTER PROTEIN YJNA-RELATED"/>
    <property type="match status" value="1"/>
</dbReference>
<protein>
    <recommendedName>
        <fullName evidence="6">Probable membrane transporter protein</fullName>
    </recommendedName>
</protein>